<dbReference type="AlphaFoldDB" id="A0A2G5T744"/>
<organism evidence="1 2">
    <name type="scientific">Caenorhabditis nigoni</name>
    <dbReference type="NCBI Taxonomy" id="1611254"/>
    <lineage>
        <taxon>Eukaryota</taxon>
        <taxon>Metazoa</taxon>
        <taxon>Ecdysozoa</taxon>
        <taxon>Nematoda</taxon>
        <taxon>Chromadorea</taxon>
        <taxon>Rhabditida</taxon>
        <taxon>Rhabditina</taxon>
        <taxon>Rhabditomorpha</taxon>
        <taxon>Rhabditoidea</taxon>
        <taxon>Rhabditidae</taxon>
        <taxon>Peloderinae</taxon>
        <taxon>Caenorhabditis</taxon>
    </lineage>
</organism>
<accession>A0A2G5T744</accession>
<comment type="caution">
    <text evidence="1">The sequence shown here is derived from an EMBL/GenBank/DDBJ whole genome shotgun (WGS) entry which is preliminary data.</text>
</comment>
<evidence type="ECO:0008006" key="3">
    <source>
        <dbReference type="Google" id="ProtNLM"/>
    </source>
</evidence>
<dbReference type="CDD" id="cd00037">
    <property type="entry name" value="CLECT"/>
    <property type="match status" value="1"/>
</dbReference>
<dbReference type="OrthoDB" id="10390351at2759"/>
<dbReference type="Proteomes" id="UP000230233">
    <property type="component" value="Chromosome V"/>
</dbReference>
<evidence type="ECO:0000313" key="1">
    <source>
        <dbReference type="EMBL" id="PIC23077.1"/>
    </source>
</evidence>
<dbReference type="InterPro" id="IPR016187">
    <property type="entry name" value="CTDL_fold"/>
</dbReference>
<dbReference type="Gene3D" id="3.10.100.10">
    <property type="entry name" value="Mannose-Binding Protein A, subunit A"/>
    <property type="match status" value="1"/>
</dbReference>
<reference evidence="2" key="1">
    <citation type="submission" date="2017-10" db="EMBL/GenBank/DDBJ databases">
        <title>Rapid genome shrinkage in a self-fertile nematode reveals novel sperm competition proteins.</title>
        <authorList>
            <person name="Yin D."/>
            <person name="Schwarz E.M."/>
            <person name="Thomas C.G."/>
            <person name="Felde R.L."/>
            <person name="Korf I.F."/>
            <person name="Cutter A.D."/>
            <person name="Schartner C.M."/>
            <person name="Ralston E.J."/>
            <person name="Meyer B.J."/>
            <person name="Haag E.S."/>
        </authorList>
    </citation>
    <scope>NUCLEOTIDE SEQUENCE [LARGE SCALE GENOMIC DNA]</scope>
    <source>
        <strain evidence="2">JU1422</strain>
    </source>
</reference>
<dbReference type="PANTHER" id="PTHR23124:SF141">
    <property type="entry name" value="C-TYPE LECTIN DOMAIN-CONTAINING PROTEIN-RELATED"/>
    <property type="match status" value="1"/>
</dbReference>
<evidence type="ECO:0000313" key="2">
    <source>
        <dbReference type="Proteomes" id="UP000230233"/>
    </source>
</evidence>
<dbReference type="STRING" id="1611254.A0A2G5T744"/>
<sequence>MIVIRADLISFDNCTVYSSPTEMSFVECTVQCAKTRSCYMNQLKSSICILCGSNWRLSLKNNTNVLPTGIKMQTTTTRPKVCPDKWTMFQRGSFQWCLSVVIGRKENYPIFNYTAAVDTCLKLNSTLSGPNGMEERDFVRDMSVRVIEKIPHPAARVWIDGTRKAECSGSTWKQIPECSGTNAFKFTDSTIQNFTGYIWNSGEPNGGPVPGGNAMQGCIHMLITPQVSHTAYGTLDDIEYGE</sequence>
<name>A0A2G5T744_9PELO</name>
<proteinExistence type="predicted"/>
<protein>
    <recommendedName>
        <fullName evidence="3">PAN-3 domain-containing protein</fullName>
    </recommendedName>
</protein>
<dbReference type="EMBL" id="PDUG01000005">
    <property type="protein sequence ID" value="PIC23077.1"/>
    <property type="molecule type" value="Genomic_DNA"/>
</dbReference>
<keyword evidence="2" id="KW-1185">Reference proteome</keyword>
<gene>
    <name evidence="1" type="primary">Cnig_chr_V.g16898</name>
    <name evidence="1" type="ORF">B9Z55_016898</name>
</gene>
<dbReference type="SUPFAM" id="SSF56436">
    <property type="entry name" value="C-type lectin-like"/>
    <property type="match status" value="1"/>
</dbReference>
<dbReference type="InterPro" id="IPR016186">
    <property type="entry name" value="C-type_lectin-like/link_sf"/>
</dbReference>
<dbReference type="PANTHER" id="PTHR23124">
    <property type="entry name" value="C-TYPE LECTIN DOMAIN-CONTAINING PROTEIN-RELATED-RELATED"/>
    <property type="match status" value="1"/>
</dbReference>